<dbReference type="EMBL" id="JAANER010000002">
    <property type="protein sequence ID" value="KAG9193049.1"/>
    <property type="molecule type" value="Genomic_DNA"/>
</dbReference>
<dbReference type="Gene3D" id="3.40.710.10">
    <property type="entry name" value="DD-peptidase/beta-lactamase superfamily"/>
    <property type="match status" value="1"/>
</dbReference>
<sequence length="138" mass="14748">MAKVQGTCDPGFANGRDLFQSYLDSRQELGVYICVNLDGKDVKHGQDLVIPMTVRFRLGFALPVQGSMMANLPQGRVASWGGSQVVADSDRKLKIGYVMNKMEVTGIGQKEGGSGGMGNARTEASVAAIYEALGYVAR</sequence>
<dbReference type="AlphaFoldDB" id="A0AAD4IEH9"/>
<gene>
    <name evidence="1" type="ORF">G6011_03084</name>
</gene>
<name>A0AAD4IEH9_9PLEO</name>
<comment type="caution">
    <text evidence="1">The sequence shown here is derived from an EMBL/GenBank/DDBJ whole genome shotgun (WGS) entry which is preliminary data.</text>
</comment>
<evidence type="ECO:0000313" key="2">
    <source>
        <dbReference type="Proteomes" id="UP001199106"/>
    </source>
</evidence>
<keyword evidence="2" id="KW-1185">Reference proteome</keyword>
<evidence type="ECO:0000313" key="1">
    <source>
        <dbReference type="EMBL" id="KAG9193049.1"/>
    </source>
</evidence>
<accession>A0AAD4IEH9</accession>
<protein>
    <submittedName>
        <fullName evidence="1">Uncharacterized protein</fullName>
    </submittedName>
</protein>
<reference evidence="1" key="1">
    <citation type="submission" date="2021-07" db="EMBL/GenBank/DDBJ databases">
        <title>Genome Resource of American Ginseng Black Spot Pathogen Alternaria panax.</title>
        <authorList>
            <person name="Qiu C."/>
            <person name="Wang W."/>
            <person name="Liu Z."/>
        </authorList>
    </citation>
    <scope>NUCLEOTIDE SEQUENCE</scope>
    <source>
        <strain evidence="1">BNCC115425</strain>
    </source>
</reference>
<proteinExistence type="predicted"/>
<dbReference type="InterPro" id="IPR012338">
    <property type="entry name" value="Beta-lactam/transpept-like"/>
</dbReference>
<dbReference type="Proteomes" id="UP001199106">
    <property type="component" value="Unassembled WGS sequence"/>
</dbReference>
<organism evidence="1 2">
    <name type="scientific">Alternaria panax</name>
    <dbReference type="NCBI Taxonomy" id="48097"/>
    <lineage>
        <taxon>Eukaryota</taxon>
        <taxon>Fungi</taxon>
        <taxon>Dikarya</taxon>
        <taxon>Ascomycota</taxon>
        <taxon>Pezizomycotina</taxon>
        <taxon>Dothideomycetes</taxon>
        <taxon>Pleosporomycetidae</taxon>
        <taxon>Pleosporales</taxon>
        <taxon>Pleosporineae</taxon>
        <taxon>Pleosporaceae</taxon>
        <taxon>Alternaria</taxon>
        <taxon>Alternaria sect. Panax</taxon>
    </lineage>
</organism>